<feature type="compositionally biased region" description="Acidic residues" evidence="1">
    <location>
        <begin position="24"/>
        <end position="40"/>
    </location>
</feature>
<evidence type="ECO:0000313" key="4">
    <source>
        <dbReference type="Proteomes" id="UP000009046"/>
    </source>
</evidence>
<dbReference type="HOGENOM" id="CLU_2124022_0_0_1"/>
<proteinExistence type="predicted"/>
<dbReference type="CTD" id="8233007"/>
<dbReference type="AlphaFoldDB" id="E0VY31"/>
<feature type="compositionally biased region" description="Polar residues" evidence="1">
    <location>
        <begin position="1"/>
        <end position="11"/>
    </location>
</feature>
<evidence type="ECO:0000256" key="1">
    <source>
        <dbReference type="SAM" id="MobiDB-lite"/>
    </source>
</evidence>
<keyword evidence="4" id="KW-1185">Reference proteome</keyword>
<dbReference type="EnsemblMetazoa" id="PHUM509010-RA">
    <property type="protein sequence ID" value="PHUM509010-PA"/>
    <property type="gene ID" value="PHUM509010"/>
</dbReference>
<feature type="region of interest" description="Disordered" evidence="1">
    <location>
        <begin position="1"/>
        <end position="85"/>
    </location>
</feature>
<dbReference type="KEGG" id="phu:Phum_PHUM509010"/>
<dbReference type="EMBL" id="AAZO01006193">
    <property type="status" value="NOT_ANNOTATED_CDS"/>
    <property type="molecule type" value="Genomic_DNA"/>
</dbReference>
<evidence type="ECO:0000313" key="3">
    <source>
        <dbReference type="EnsemblMetazoa" id="PHUM509010-PA"/>
    </source>
</evidence>
<feature type="compositionally biased region" description="Basic and acidic residues" evidence="1">
    <location>
        <begin position="13"/>
        <end position="23"/>
    </location>
</feature>
<reference evidence="2" key="2">
    <citation type="submission" date="2007-04" db="EMBL/GenBank/DDBJ databases">
        <title>The genome of the human body louse.</title>
        <authorList>
            <consortium name="The Human Body Louse Genome Consortium"/>
            <person name="Kirkness E."/>
            <person name="Walenz B."/>
            <person name="Hass B."/>
            <person name="Bruggner R."/>
            <person name="Strausberg R."/>
        </authorList>
    </citation>
    <scope>NUCLEOTIDE SEQUENCE</scope>
    <source>
        <strain evidence="2">USDA</strain>
    </source>
</reference>
<dbReference type="Proteomes" id="UP000009046">
    <property type="component" value="Unassembled WGS sequence"/>
</dbReference>
<dbReference type="EMBL" id="DS235843">
    <property type="protein sequence ID" value="EEB18287.1"/>
    <property type="molecule type" value="Genomic_DNA"/>
</dbReference>
<organism>
    <name type="scientific">Pediculus humanus subsp. corporis</name>
    <name type="common">Body louse</name>
    <dbReference type="NCBI Taxonomy" id="121224"/>
    <lineage>
        <taxon>Eukaryota</taxon>
        <taxon>Metazoa</taxon>
        <taxon>Ecdysozoa</taxon>
        <taxon>Arthropoda</taxon>
        <taxon>Hexapoda</taxon>
        <taxon>Insecta</taxon>
        <taxon>Pterygota</taxon>
        <taxon>Neoptera</taxon>
        <taxon>Paraneoptera</taxon>
        <taxon>Psocodea</taxon>
        <taxon>Troctomorpha</taxon>
        <taxon>Phthiraptera</taxon>
        <taxon>Anoplura</taxon>
        <taxon>Pediculidae</taxon>
        <taxon>Pediculus</taxon>
    </lineage>
</organism>
<dbReference type="GeneID" id="8233007"/>
<evidence type="ECO:0000313" key="2">
    <source>
        <dbReference type="EMBL" id="EEB18287.1"/>
    </source>
</evidence>
<dbReference type="InParanoid" id="E0VY31"/>
<protein>
    <submittedName>
        <fullName evidence="2 3">Uncharacterized protein</fullName>
    </submittedName>
</protein>
<accession>E0VY31</accession>
<reference evidence="3" key="3">
    <citation type="submission" date="2021-02" db="UniProtKB">
        <authorList>
            <consortium name="EnsemblMetazoa"/>
        </authorList>
    </citation>
    <scope>IDENTIFICATION</scope>
    <source>
        <strain evidence="3">USDA</strain>
    </source>
</reference>
<sequence>MQIISSSQNSEMGVHKTAEHESGYFEDDDEEEEEEEEEKDEGGNPAQLTPEQIRAANDVVAAVESGTRGHRNGLSRTDSNEKNGSRFSPVCLDDDCWCFEGRAGHKGRKKKTNI</sequence>
<gene>
    <name evidence="3" type="primary">8233007</name>
    <name evidence="2" type="ORF">Phum_PHUM509010</name>
</gene>
<reference evidence="2" key="1">
    <citation type="submission" date="2007-04" db="EMBL/GenBank/DDBJ databases">
        <title>Annotation of Pediculus humanus corporis strain USDA.</title>
        <authorList>
            <person name="Kirkness E."/>
            <person name="Hannick L."/>
            <person name="Hass B."/>
            <person name="Bruggner R."/>
            <person name="Lawson D."/>
            <person name="Bidwell S."/>
            <person name="Joardar V."/>
            <person name="Caler E."/>
            <person name="Walenz B."/>
            <person name="Inman J."/>
            <person name="Schobel S."/>
            <person name="Galinsky K."/>
            <person name="Amedeo P."/>
            <person name="Strausberg R."/>
        </authorList>
    </citation>
    <scope>NUCLEOTIDE SEQUENCE</scope>
    <source>
        <strain evidence="2">USDA</strain>
    </source>
</reference>
<dbReference type="VEuPathDB" id="VectorBase:PHUM509010"/>
<name>E0VY31_PEDHC</name>
<dbReference type="RefSeq" id="XP_002431025.1">
    <property type="nucleotide sequence ID" value="XM_002430980.1"/>
</dbReference>